<dbReference type="InterPro" id="IPR016125">
    <property type="entry name" value="Peptidase_C15-like"/>
</dbReference>
<comment type="similarity">
    <text evidence="1">Belongs to the peptidase C15 family.</text>
</comment>
<reference evidence="6" key="1">
    <citation type="submission" date="2022-11" db="UniProtKB">
        <authorList>
            <consortium name="WormBaseParasite"/>
        </authorList>
    </citation>
    <scope>IDENTIFICATION</scope>
</reference>
<keyword evidence="5" id="KW-1185">Reference proteome</keyword>
<dbReference type="AlphaFoldDB" id="A0A915IDQ2"/>
<evidence type="ECO:0000256" key="2">
    <source>
        <dbReference type="ARBA" id="ARBA00022670"/>
    </source>
</evidence>
<dbReference type="Pfam" id="PF01470">
    <property type="entry name" value="Peptidase_C15"/>
    <property type="match status" value="1"/>
</dbReference>
<evidence type="ECO:0000313" key="6">
    <source>
        <dbReference type="WBParaSite" id="nRc.2.0.1.t12027-RA"/>
    </source>
</evidence>
<evidence type="ECO:0000313" key="5">
    <source>
        <dbReference type="Proteomes" id="UP000887565"/>
    </source>
</evidence>
<sequence>MNEDEQLPGETTKRCRILVTSFGPFSQYEVNPSTSVLRKAEEILNSLNERTLNVNDVKFIFDFPVCYAQVDKYLPEIVEKYNPRILIHLGVGGQNDVLYFEKGAFCRGYVKTDILGNVPLNNYSADQCPKNVILRPDAELMSVLNCIIAKENLPVKFDFSDSAGRYLCEYIYHKSLSLSNGRSIFIHIPLSIAANESEMIFDQLVELCAQSLVIFLLELVK</sequence>
<dbReference type="PANTHER" id="PTHR23402">
    <property type="entry name" value="PROTEASE FAMILY C15 PYROGLUTAMYL-PEPTIDASE I-RELATED"/>
    <property type="match status" value="1"/>
</dbReference>
<dbReference type="GO" id="GO:0008234">
    <property type="term" value="F:cysteine-type peptidase activity"/>
    <property type="evidence" value="ECO:0007669"/>
    <property type="project" value="UniProtKB-KW"/>
</dbReference>
<keyword evidence="3" id="KW-0378">Hydrolase</keyword>
<dbReference type="InterPro" id="IPR036440">
    <property type="entry name" value="Peptidase_C15-like_sf"/>
</dbReference>
<evidence type="ECO:0000256" key="1">
    <source>
        <dbReference type="ARBA" id="ARBA00006641"/>
    </source>
</evidence>
<evidence type="ECO:0000256" key="3">
    <source>
        <dbReference type="ARBA" id="ARBA00022801"/>
    </source>
</evidence>
<dbReference type="OMA" id="IWEDFQP"/>
<evidence type="ECO:0000256" key="4">
    <source>
        <dbReference type="ARBA" id="ARBA00022807"/>
    </source>
</evidence>
<name>A0A915IDQ2_ROMCU</name>
<dbReference type="Proteomes" id="UP000887565">
    <property type="component" value="Unplaced"/>
</dbReference>
<dbReference type="Gene3D" id="3.40.630.20">
    <property type="entry name" value="Peptidase C15, pyroglutamyl peptidase I-like"/>
    <property type="match status" value="1"/>
</dbReference>
<organism evidence="5 6">
    <name type="scientific">Romanomermis culicivorax</name>
    <name type="common">Nematode worm</name>
    <dbReference type="NCBI Taxonomy" id="13658"/>
    <lineage>
        <taxon>Eukaryota</taxon>
        <taxon>Metazoa</taxon>
        <taxon>Ecdysozoa</taxon>
        <taxon>Nematoda</taxon>
        <taxon>Enoplea</taxon>
        <taxon>Dorylaimia</taxon>
        <taxon>Mermithida</taxon>
        <taxon>Mermithoidea</taxon>
        <taxon>Mermithidae</taxon>
        <taxon>Romanomermis</taxon>
    </lineage>
</organism>
<dbReference type="GO" id="GO:0006508">
    <property type="term" value="P:proteolysis"/>
    <property type="evidence" value="ECO:0007669"/>
    <property type="project" value="UniProtKB-KW"/>
</dbReference>
<accession>A0A915IDQ2</accession>
<protein>
    <submittedName>
        <fullName evidence="6">Pyroglutamyl-peptidase I</fullName>
    </submittedName>
</protein>
<keyword evidence="4" id="KW-0788">Thiol protease</keyword>
<proteinExistence type="inferred from homology"/>
<dbReference type="WBParaSite" id="nRc.2.0.1.t12027-RA">
    <property type="protein sequence ID" value="nRc.2.0.1.t12027-RA"/>
    <property type="gene ID" value="nRc.2.0.1.g12027"/>
</dbReference>
<dbReference type="SUPFAM" id="SSF53182">
    <property type="entry name" value="Pyrrolidone carboxyl peptidase (pyroglutamate aminopeptidase)"/>
    <property type="match status" value="1"/>
</dbReference>
<dbReference type="PANTHER" id="PTHR23402:SF1">
    <property type="entry name" value="PYROGLUTAMYL-PEPTIDASE I"/>
    <property type="match status" value="1"/>
</dbReference>
<keyword evidence="2" id="KW-0645">Protease</keyword>